<evidence type="ECO:0000259" key="4">
    <source>
        <dbReference type="SMART" id="SM00822"/>
    </source>
</evidence>
<dbReference type="NCBIfam" id="NF009464">
    <property type="entry name" value="PRK12824.1"/>
    <property type="match status" value="1"/>
</dbReference>
<evidence type="ECO:0000256" key="3">
    <source>
        <dbReference type="RuleBase" id="RU000363"/>
    </source>
</evidence>
<dbReference type="KEGG" id="otr:OTERR_20140"/>
<evidence type="ECO:0000256" key="2">
    <source>
        <dbReference type="ARBA" id="ARBA00023002"/>
    </source>
</evidence>
<dbReference type="InterPro" id="IPR057326">
    <property type="entry name" value="KR_dom"/>
</dbReference>
<dbReference type="PRINTS" id="PR00080">
    <property type="entry name" value="SDRFAMILY"/>
</dbReference>
<dbReference type="PROSITE" id="PS00061">
    <property type="entry name" value="ADH_SHORT"/>
    <property type="match status" value="1"/>
</dbReference>
<evidence type="ECO:0000313" key="5">
    <source>
        <dbReference type="EMBL" id="QEL65490.1"/>
    </source>
</evidence>
<dbReference type="FunFam" id="3.40.50.720:FF:000173">
    <property type="entry name" value="3-oxoacyl-[acyl-carrier protein] reductase"/>
    <property type="match status" value="1"/>
</dbReference>
<organism evidence="5 6">
    <name type="scientific">Oryzomicrobium terrae</name>
    <dbReference type="NCBI Taxonomy" id="1735038"/>
    <lineage>
        <taxon>Bacteria</taxon>
        <taxon>Pseudomonadati</taxon>
        <taxon>Pseudomonadota</taxon>
        <taxon>Betaproteobacteria</taxon>
        <taxon>Rhodocyclales</taxon>
        <taxon>Rhodocyclaceae</taxon>
        <taxon>Oryzomicrobium</taxon>
    </lineage>
</organism>
<proteinExistence type="inferred from homology"/>
<dbReference type="NCBIfam" id="NF009466">
    <property type="entry name" value="PRK12826.1-2"/>
    <property type="match status" value="1"/>
</dbReference>
<evidence type="ECO:0000313" key="6">
    <source>
        <dbReference type="Proteomes" id="UP000323671"/>
    </source>
</evidence>
<dbReference type="NCBIfam" id="TIGR01829">
    <property type="entry name" value="AcAcCoA_reduct"/>
    <property type="match status" value="1"/>
</dbReference>
<sequence length="250" mass="26470">MTQSAQRIALVTGAMGGIGSAVCQELAKAGYKVAANYHPQFDNPDEWLKEQAEAGFKDFVPVAGDVSDYESCKAMVAEVEAKLGPVDILVNNAGITRDKFFAKMEKGQWDAVINTNLNSLFNVTHQVSAKMAERGWGRIINISSVNGVKGQAGQSNYSAAKAGVIGFTKALAQELAAKGVTVNAIAPGYIATKMVMAIKPEILQTIVDSVPMKRLGKPEEIGGLCAYLASDMAGFVTGATININGGLYYQ</sequence>
<accession>A0A5C1E9D2</accession>
<dbReference type="InterPro" id="IPR036291">
    <property type="entry name" value="NAD(P)-bd_dom_sf"/>
</dbReference>
<dbReference type="PANTHER" id="PTHR42879">
    <property type="entry name" value="3-OXOACYL-(ACYL-CARRIER-PROTEIN) REDUCTASE"/>
    <property type="match status" value="1"/>
</dbReference>
<dbReference type="Pfam" id="PF00106">
    <property type="entry name" value="adh_short"/>
    <property type="match status" value="1"/>
</dbReference>
<keyword evidence="2" id="KW-0560">Oxidoreductase</keyword>
<dbReference type="Proteomes" id="UP000323671">
    <property type="component" value="Chromosome"/>
</dbReference>
<keyword evidence="6" id="KW-1185">Reference proteome</keyword>
<dbReference type="CDD" id="cd05333">
    <property type="entry name" value="BKR_SDR_c"/>
    <property type="match status" value="1"/>
</dbReference>
<dbReference type="GO" id="GO:0005737">
    <property type="term" value="C:cytoplasm"/>
    <property type="evidence" value="ECO:0007669"/>
    <property type="project" value="InterPro"/>
</dbReference>
<dbReference type="GO" id="GO:0032787">
    <property type="term" value="P:monocarboxylic acid metabolic process"/>
    <property type="evidence" value="ECO:0007669"/>
    <property type="project" value="UniProtKB-ARBA"/>
</dbReference>
<dbReference type="Gene3D" id="3.40.50.720">
    <property type="entry name" value="NAD(P)-binding Rossmann-like Domain"/>
    <property type="match status" value="1"/>
</dbReference>
<dbReference type="GO" id="GO:0042619">
    <property type="term" value="P:poly-hydroxybutyrate biosynthetic process"/>
    <property type="evidence" value="ECO:0007669"/>
    <property type="project" value="InterPro"/>
</dbReference>
<dbReference type="PANTHER" id="PTHR42879:SF2">
    <property type="entry name" value="3-OXOACYL-[ACYL-CARRIER-PROTEIN] REDUCTASE FABG"/>
    <property type="match status" value="1"/>
</dbReference>
<protein>
    <submittedName>
        <fullName evidence="5">Acetoacetyl-CoA reductase</fullName>
    </submittedName>
</protein>
<dbReference type="InterPro" id="IPR020904">
    <property type="entry name" value="Sc_DH/Rdtase_CS"/>
</dbReference>
<dbReference type="SUPFAM" id="SSF51735">
    <property type="entry name" value="NAD(P)-binding Rossmann-fold domains"/>
    <property type="match status" value="1"/>
</dbReference>
<dbReference type="GO" id="GO:0018454">
    <property type="term" value="F:acetoacetyl-CoA reductase activity"/>
    <property type="evidence" value="ECO:0007669"/>
    <property type="project" value="InterPro"/>
</dbReference>
<dbReference type="InterPro" id="IPR002347">
    <property type="entry name" value="SDR_fam"/>
</dbReference>
<dbReference type="InterPro" id="IPR050259">
    <property type="entry name" value="SDR"/>
</dbReference>
<name>A0A5C1E9D2_9RHOO</name>
<comment type="similarity">
    <text evidence="1 3">Belongs to the short-chain dehydrogenases/reductases (SDR) family.</text>
</comment>
<dbReference type="InterPro" id="IPR011283">
    <property type="entry name" value="Acetoacetyl-CoA_reductase"/>
</dbReference>
<feature type="domain" description="Ketoreductase" evidence="4">
    <location>
        <begin position="7"/>
        <end position="188"/>
    </location>
</feature>
<dbReference type="AlphaFoldDB" id="A0A5C1E9D2"/>
<reference evidence="5 6" key="1">
    <citation type="submission" date="2017-07" db="EMBL/GenBank/DDBJ databases">
        <title>Complete genome sequence of Oryzomicrobium terrae TPP412.</title>
        <authorList>
            <person name="Chiu L.-W."/>
            <person name="Lo K.-J."/>
            <person name="Tsai Y.-M."/>
            <person name="Lin S.-S."/>
            <person name="Kuo C.-H."/>
            <person name="Liu C.-T."/>
        </authorList>
    </citation>
    <scope>NUCLEOTIDE SEQUENCE [LARGE SCALE GENOMIC DNA]</scope>
    <source>
        <strain evidence="5 6">TPP412</strain>
    </source>
</reference>
<dbReference type="SMART" id="SM00822">
    <property type="entry name" value="PKS_KR"/>
    <property type="match status" value="1"/>
</dbReference>
<dbReference type="RefSeq" id="WP_149425691.1">
    <property type="nucleotide sequence ID" value="NZ_CP022579.1"/>
</dbReference>
<dbReference type="PRINTS" id="PR00081">
    <property type="entry name" value="GDHRDH"/>
</dbReference>
<evidence type="ECO:0000256" key="1">
    <source>
        <dbReference type="ARBA" id="ARBA00006484"/>
    </source>
</evidence>
<gene>
    <name evidence="5" type="primary">phbB</name>
    <name evidence="5" type="ORF">OTERR_20140</name>
</gene>
<dbReference type="EMBL" id="CP022579">
    <property type="protein sequence ID" value="QEL65490.1"/>
    <property type="molecule type" value="Genomic_DNA"/>
</dbReference>